<protein>
    <submittedName>
        <fullName evidence="2">Uncharacterized protein</fullName>
    </submittedName>
</protein>
<evidence type="ECO:0000256" key="1">
    <source>
        <dbReference type="SAM" id="MobiDB-lite"/>
    </source>
</evidence>
<feature type="compositionally biased region" description="Polar residues" evidence="1">
    <location>
        <begin position="643"/>
        <end position="660"/>
    </location>
</feature>
<proteinExistence type="predicted"/>
<keyword evidence="3" id="KW-1185">Reference proteome</keyword>
<evidence type="ECO:0000313" key="2">
    <source>
        <dbReference type="EMBL" id="KAJ5361424.1"/>
    </source>
</evidence>
<feature type="compositionally biased region" description="Basic and acidic residues" evidence="1">
    <location>
        <begin position="662"/>
        <end position="676"/>
    </location>
</feature>
<reference evidence="2" key="1">
    <citation type="submission" date="2022-12" db="EMBL/GenBank/DDBJ databases">
        <authorList>
            <person name="Petersen C."/>
        </authorList>
    </citation>
    <scope>NUCLEOTIDE SEQUENCE</scope>
    <source>
        <strain evidence="2">IBT 35675</strain>
    </source>
</reference>
<evidence type="ECO:0000313" key="3">
    <source>
        <dbReference type="Proteomes" id="UP001148299"/>
    </source>
</evidence>
<dbReference type="Proteomes" id="UP001148299">
    <property type="component" value="Unassembled WGS sequence"/>
</dbReference>
<gene>
    <name evidence="2" type="ORF">N7541_002268</name>
</gene>
<reference evidence="2" key="2">
    <citation type="journal article" date="2023" name="IMA Fungus">
        <title>Comparative genomic study of the Penicillium genus elucidates a diverse pangenome and 15 lateral gene transfer events.</title>
        <authorList>
            <person name="Petersen C."/>
            <person name="Sorensen T."/>
            <person name="Nielsen M.R."/>
            <person name="Sondergaard T.E."/>
            <person name="Sorensen J.L."/>
            <person name="Fitzpatrick D.A."/>
            <person name="Frisvad J.C."/>
            <person name="Nielsen K.L."/>
        </authorList>
    </citation>
    <scope>NUCLEOTIDE SEQUENCE</scope>
    <source>
        <strain evidence="2">IBT 35675</strain>
    </source>
</reference>
<dbReference type="EMBL" id="JAPZBR010000002">
    <property type="protein sequence ID" value="KAJ5361424.1"/>
    <property type="molecule type" value="Genomic_DNA"/>
</dbReference>
<feature type="compositionally biased region" description="Basic and acidic residues" evidence="1">
    <location>
        <begin position="1"/>
        <end position="10"/>
    </location>
</feature>
<dbReference type="AlphaFoldDB" id="A0A9W9RLE8"/>
<organism evidence="2 3">
    <name type="scientific">Penicillium brevicompactum</name>
    <dbReference type="NCBI Taxonomy" id="5074"/>
    <lineage>
        <taxon>Eukaryota</taxon>
        <taxon>Fungi</taxon>
        <taxon>Dikarya</taxon>
        <taxon>Ascomycota</taxon>
        <taxon>Pezizomycotina</taxon>
        <taxon>Eurotiomycetes</taxon>
        <taxon>Eurotiomycetidae</taxon>
        <taxon>Eurotiales</taxon>
        <taxon>Aspergillaceae</taxon>
        <taxon>Penicillium</taxon>
    </lineage>
</organism>
<comment type="caution">
    <text evidence="2">The sequence shown here is derived from an EMBL/GenBank/DDBJ whole genome shotgun (WGS) entry which is preliminary data.</text>
</comment>
<feature type="region of interest" description="Disordered" evidence="1">
    <location>
        <begin position="1"/>
        <end position="135"/>
    </location>
</feature>
<feature type="region of interest" description="Disordered" evidence="1">
    <location>
        <begin position="322"/>
        <end position="355"/>
    </location>
</feature>
<feature type="region of interest" description="Disordered" evidence="1">
    <location>
        <begin position="643"/>
        <end position="693"/>
    </location>
</feature>
<name>A0A9W9RLE8_PENBR</name>
<feature type="compositionally biased region" description="Basic and acidic residues" evidence="1">
    <location>
        <begin position="17"/>
        <end position="33"/>
    </location>
</feature>
<sequence length="693" mass="78524">MSPMKLRETIRVPVRYGETDFDMKHQDSLRPGDGEADDEDWTEPGVSARPRSHKRHKPNTVPYNPNLPPAAFPSINIPHAGPAPNTPEPQSRVQSRSKRKRTRENCTESRPVTLPIGGADARDTSSMSPSESEGVPMDQLENHIASNNMDNPTYARNVRLARNAPSSSEELTTRLNSDDELPDATQVLLEKIPNPEWKDLHPAIQVELFENMMDDYNHYALLRVLGIGKQEYDKLMEFRLIRNKQILRENERLEVMRAKQRNALMAIDNSDLKMFVPPPHLVLKRIARETNKSLIKKSKYTDLMMCQSHDLLKARHLVVMQESEEDGPDPDKFEWNEELNFTPPTPPRDPAQEQTHQDNLKFVNSFGRGFVNPSVLVKRGTDQEPVVDWGKHFERRNGDSFNTRRPRSKIVKLKIGRENAATIWHYERTGIMPRRVGTHGPLRQALVSQTAVPGGHKSQFVMPRVTMPPVAMTQGSMMRFAMPHSAVVEGTLPRFAAPSGLVPSGNTVQGMGRLFSSSSEFDPLSNMLPPSRRVVFQTDARQGAMPSDFSPIGYANGTVIRRYIPSPVSQQPARPISRRIDTEYRPQNMDYAQSHARYRRHLMRAHQEYLERLTDIQRGRQMNPMPTVQGSSVAARGLLSQGVIQNPSKEGSRPRSQGTFSWDEHEKSMSGPHEELMEVINPETPIDNAKNAK</sequence>
<accession>A0A9W9RLE8</accession>